<dbReference type="GO" id="GO:0005694">
    <property type="term" value="C:chromosome"/>
    <property type="evidence" value="ECO:0007669"/>
    <property type="project" value="UniProtKB-SubCell"/>
</dbReference>
<name>A0ABC8S774_9AQUA</name>
<comment type="subcellular location">
    <subcellularLocation>
        <location evidence="1">Chromosome</location>
    </subcellularLocation>
</comment>
<organism evidence="9 10">
    <name type="scientific">Ilex paraguariensis</name>
    <name type="common">yerba mate</name>
    <dbReference type="NCBI Taxonomy" id="185542"/>
    <lineage>
        <taxon>Eukaryota</taxon>
        <taxon>Viridiplantae</taxon>
        <taxon>Streptophyta</taxon>
        <taxon>Embryophyta</taxon>
        <taxon>Tracheophyta</taxon>
        <taxon>Spermatophyta</taxon>
        <taxon>Magnoliopsida</taxon>
        <taxon>eudicotyledons</taxon>
        <taxon>Gunneridae</taxon>
        <taxon>Pentapetalae</taxon>
        <taxon>asterids</taxon>
        <taxon>campanulids</taxon>
        <taxon>Aquifoliales</taxon>
        <taxon>Aquifoliaceae</taxon>
        <taxon>Ilex</taxon>
    </lineage>
</organism>
<evidence type="ECO:0000256" key="5">
    <source>
        <dbReference type="ARBA" id="ARBA00022691"/>
    </source>
</evidence>
<evidence type="ECO:0000256" key="1">
    <source>
        <dbReference type="ARBA" id="ARBA00004286"/>
    </source>
</evidence>
<gene>
    <name evidence="9" type="ORF">ILEXP_LOCUS21260</name>
</gene>
<dbReference type="PROSITE" id="PS50280">
    <property type="entry name" value="SET"/>
    <property type="match status" value="1"/>
</dbReference>
<dbReference type="EMBL" id="CAUOFW020002325">
    <property type="protein sequence ID" value="CAK9153019.1"/>
    <property type="molecule type" value="Genomic_DNA"/>
</dbReference>
<feature type="domain" description="SET" evidence="8">
    <location>
        <begin position="9"/>
        <end position="119"/>
    </location>
</feature>
<dbReference type="InterPro" id="IPR001214">
    <property type="entry name" value="SET_dom"/>
</dbReference>
<dbReference type="PANTHER" id="PTHR46223">
    <property type="entry name" value="HISTONE-LYSINE N-METHYLTRANSFERASE SUV39H"/>
    <property type="match status" value="1"/>
</dbReference>
<keyword evidence="10" id="KW-1185">Reference proteome</keyword>
<proteinExistence type="predicted"/>
<keyword evidence="7" id="KW-0862">Zinc</keyword>
<dbReference type="Proteomes" id="UP001642360">
    <property type="component" value="Unassembled WGS sequence"/>
</dbReference>
<comment type="caution">
    <text evidence="9">The sequence shown here is derived from an EMBL/GenBank/DDBJ whole genome shotgun (WGS) entry which is preliminary data.</text>
</comment>
<keyword evidence="6" id="KW-0479">Metal-binding</keyword>
<keyword evidence="4" id="KW-0808">Transferase</keyword>
<keyword evidence="2" id="KW-0158">Chromosome</keyword>
<dbReference type="GO" id="GO:0032259">
    <property type="term" value="P:methylation"/>
    <property type="evidence" value="ECO:0007669"/>
    <property type="project" value="UniProtKB-KW"/>
</dbReference>
<dbReference type="Pfam" id="PF00856">
    <property type="entry name" value="SET"/>
    <property type="match status" value="1"/>
</dbReference>
<dbReference type="Gene3D" id="2.170.270.10">
    <property type="entry name" value="SET domain"/>
    <property type="match status" value="1"/>
</dbReference>
<evidence type="ECO:0000256" key="7">
    <source>
        <dbReference type="ARBA" id="ARBA00022833"/>
    </source>
</evidence>
<evidence type="ECO:0000259" key="8">
    <source>
        <dbReference type="PROSITE" id="PS50280"/>
    </source>
</evidence>
<dbReference type="InterPro" id="IPR050973">
    <property type="entry name" value="H3K9_Histone-Lys_N-MTase"/>
</dbReference>
<dbReference type="GO" id="GO:0008168">
    <property type="term" value="F:methyltransferase activity"/>
    <property type="evidence" value="ECO:0007669"/>
    <property type="project" value="UniProtKB-KW"/>
</dbReference>
<dbReference type="InterPro" id="IPR046341">
    <property type="entry name" value="SET_dom_sf"/>
</dbReference>
<reference evidence="9 10" key="1">
    <citation type="submission" date="2024-02" db="EMBL/GenBank/DDBJ databases">
        <authorList>
            <person name="Vignale AGUSTIN F."/>
            <person name="Sosa J E."/>
            <person name="Modenutti C."/>
        </authorList>
    </citation>
    <scope>NUCLEOTIDE SEQUENCE [LARGE SCALE GENOMIC DNA]</scope>
</reference>
<protein>
    <recommendedName>
        <fullName evidence="8">SET domain-containing protein</fullName>
    </recommendedName>
</protein>
<accession>A0ABC8S774</accession>
<keyword evidence="3" id="KW-0489">Methyltransferase</keyword>
<evidence type="ECO:0000256" key="2">
    <source>
        <dbReference type="ARBA" id="ARBA00022454"/>
    </source>
</evidence>
<evidence type="ECO:0000256" key="6">
    <source>
        <dbReference type="ARBA" id="ARBA00022723"/>
    </source>
</evidence>
<evidence type="ECO:0000313" key="10">
    <source>
        <dbReference type="Proteomes" id="UP001642360"/>
    </source>
</evidence>
<keyword evidence="5" id="KW-0949">S-adenosyl-L-methionine</keyword>
<evidence type="ECO:0000313" key="9">
    <source>
        <dbReference type="EMBL" id="CAK9153019.1"/>
    </source>
</evidence>
<dbReference type="SMART" id="SM00317">
    <property type="entry name" value="SET"/>
    <property type="match status" value="1"/>
</dbReference>
<dbReference type="SUPFAM" id="SSF82199">
    <property type="entry name" value="SET domain"/>
    <property type="match status" value="1"/>
</dbReference>
<sequence>MLDMIEMALPIISRAILGELLMTKEARTRQKIYDDLASDDQFSSSLLVLKEHLPSGNACMRINIDATRVGNVARFINHSCDGGNLSTKLVRNSGALLPRLCFFASRDTQEDEELTFSYGDIRLRPKGLKCFCSSSCYGILPSENT</sequence>
<dbReference type="PANTHER" id="PTHR46223:SF3">
    <property type="entry name" value="HISTONE-LYSINE N-METHYLTRANSFERASE SET-23"/>
    <property type="match status" value="1"/>
</dbReference>
<dbReference type="AlphaFoldDB" id="A0ABC8S774"/>
<evidence type="ECO:0000256" key="4">
    <source>
        <dbReference type="ARBA" id="ARBA00022679"/>
    </source>
</evidence>
<dbReference type="GO" id="GO:0046872">
    <property type="term" value="F:metal ion binding"/>
    <property type="evidence" value="ECO:0007669"/>
    <property type="project" value="UniProtKB-KW"/>
</dbReference>
<evidence type="ECO:0000256" key="3">
    <source>
        <dbReference type="ARBA" id="ARBA00022603"/>
    </source>
</evidence>